<accession>A0ABP3HXY4</accession>
<dbReference type="EMBL" id="BAAABW010000047">
    <property type="protein sequence ID" value="GAA0382647.1"/>
    <property type="molecule type" value="Genomic_DNA"/>
</dbReference>
<keyword evidence="2" id="KW-1185">Reference proteome</keyword>
<protein>
    <recommendedName>
        <fullName evidence="3">Tetratricopeptide repeat protein</fullName>
    </recommendedName>
</protein>
<sequence length="412" mass="41842">MLLLDGTPDRRRGAVPNPTLHAVVGADPRGLVAADAVDVVQLPGAAGQQSVLAYLQHAAAGPGPLLVWVTGRLMASSSRRGGGEVHLALSGSTPGNVRYTGLPWSWLTRTLGAHEGPALLVADVEADAAAWPKVVAAAESGQLSEGIALFGVVTPAPPAPAQEAGPYTRGFLGALRAGSPGAGPAVDVAAVHQWALAEPGPAGQVLPLAYGTPGPVLNNAAHQARSHRPDPVPEAAPVRDAVPAPRAEPAPAVPADAVPASAVPASAVPVQDDLLAGILASARAGRHNEAAAMAAAWEQQALRQYGPHSPEAGLWTEVRADLARLAGDHGRAAELWMSAAHARLERGGAGDVEAVAAVKRAHYCWQHSGEQAPGLAAELLALWERVPGGAGAADHVRTHLRALQGVPPAAAR</sequence>
<name>A0ABP3HXY4_9ACTN</name>
<evidence type="ECO:0008006" key="3">
    <source>
        <dbReference type="Google" id="ProtNLM"/>
    </source>
</evidence>
<dbReference type="Proteomes" id="UP001500063">
    <property type="component" value="Unassembled WGS sequence"/>
</dbReference>
<evidence type="ECO:0000313" key="2">
    <source>
        <dbReference type="Proteomes" id="UP001500063"/>
    </source>
</evidence>
<proteinExistence type="predicted"/>
<reference evidence="2" key="1">
    <citation type="journal article" date="2019" name="Int. J. Syst. Evol. Microbiol.">
        <title>The Global Catalogue of Microorganisms (GCM) 10K type strain sequencing project: providing services to taxonomists for standard genome sequencing and annotation.</title>
        <authorList>
            <consortium name="The Broad Institute Genomics Platform"/>
            <consortium name="The Broad Institute Genome Sequencing Center for Infectious Disease"/>
            <person name="Wu L."/>
            <person name="Ma J."/>
        </authorList>
    </citation>
    <scope>NUCLEOTIDE SEQUENCE [LARGE SCALE GENOMIC DNA]</scope>
    <source>
        <strain evidence="2">JCM 4565</strain>
    </source>
</reference>
<organism evidence="1 2">
    <name type="scientific">Streptomyces blastmyceticus</name>
    <dbReference type="NCBI Taxonomy" id="68180"/>
    <lineage>
        <taxon>Bacteria</taxon>
        <taxon>Bacillati</taxon>
        <taxon>Actinomycetota</taxon>
        <taxon>Actinomycetes</taxon>
        <taxon>Kitasatosporales</taxon>
        <taxon>Streptomycetaceae</taxon>
        <taxon>Streptomyces</taxon>
    </lineage>
</organism>
<evidence type="ECO:0000313" key="1">
    <source>
        <dbReference type="EMBL" id="GAA0382647.1"/>
    </source>
</evidence>
<comment type="caution">
    <text evidence="1">The sequence shown here is derived from an EMBL/GenBank/DDBJ whole genome shotgun (WGS) entry which is preliminary data.</text>
</comment>
<gene>
    <name evidence="1" type="ORF">GCM10010319_71280</name>
</gene>